<feature type="transmembrane region" description="Helical" evidence="1">
    <location>
        <begin position="93"/>
        <end position="113"/>
    </location>
</feature>
<evidence type="ECO:0000256" key="1">
    <source>
        <dbReference type="SAM" id="Phobius"/>
    </source>
</evidence>
<name>A0A1I3FW74_9GAMM</name>
<proteinExistence type="predicted"/>
<evidence type="ECO:0000313" key="3">
    <source>
        <dbReference type="Proteomes" id="UP000199040"/>
    </source>
</evidence>
<dbReference type="Pfam" id="PF11750">
    <property type="entry name" value="DUF3307"/>
    <property type="match status" value="1"/>
</dbReference>
<dbReference type="Proteomes" id="UP000199040">
    <property type="component" value="Unassembled WGS sequence"/>
</dbReference>
<dbReference type="InterPro" id="IPR021737">
    <property type="entry name" value="Phage_phiKZ_Orf197"/>
</dbReference>
<dbReference type="STRING" id="442341.SAMN04487959_1229"/>
<feature type="transmembrane region" description="Helical" evidence="1">
    <location>
        <begin position="64"/>
        <end position="81"/>
    </location>
</feature>
<dbReference type="AlphaFoldDB" id="A0A1I3FW74"/>
<feature type="transmembrane region" description="Helical" evidence="1">
    <location>
        <begin position="220"/>
        <end position="243"/>
    </location>
</feature>
<dbReference type="EMBL" id="FOPY01000022">
    <property type="protein sequence ID" value="SFI15476.1"/>
    <property type="molecule type" value="Genomic_DNA"/>
</dbReference>
<keyword evidence="1" id="KW-1133">Transmembrane helix</keyword>
<evidence type="ECO:0000313" key="2">
    <source>
        <dbReference type="EMBL" id="SFI15476.1"/>
    </source>
</evidence>
<feature type="transmembrane region" description="Helical" evidence="1">
    <location>
        <begin position="41"/>
        <end position="58"/>
    </location>
</feature>
<organism evidence="2 3">
    <name type="scientific">Modicisalibacter xianhensis</name>
    <dbReference type="NCBI Taxonomy" id="442341"/>
    <lineage>
        <taxon>Bacteria</taxon>
        <taxon>Pseudomonadati</taxon>
        <taxon>Pseudomonadota</taxon>
        <taxon>Gammaproteobacteria</taxon>
        <taxon>Oceanospirillales</taxon>
        <taxon>Halomonadaceae</taxon>
        <taxon>Modicisalibacter</taxon>
    </lineage>
</organism>
<evidence type="ECO:0008006" key="4">
    <source>
        <dbReference type="Google" id="ProtNLM"/>
    </source>
</evidence>
<gene>
    <name evidence="2" type="ORF">SAMN04487959_1229</name>
</gene>
<feature type="transmembrane region" description="Helical" evidence="1">
    <location>
        <begin position="180"/>
        <end position="200"/>
    </location>
</feature>
<feature type="transmembrane region" description="Helical" evidence="1">
    <location>
        <begin position="133"/>
        <end position="154"/>
    </location>
</feature>
<reference evidence="2 3" key="1">
    <citation type="submission" date="2016-10" db="EMBL/GenBank/DDBJ databases">
        <authorList>
            <person name="de Groot N.N."/>
        </authorList>
    </citation>
    <scope>NUCLEOTIDE SEQUENCE [LARGE SCALE GENOMIC DNA]</scope>
    <source>
        <strain evidence="2 3">CGMCC 1.6848</strain>
    </source>
</reference>
<keyword evidence="1" id="KW-0812">Transmembrane</keyword>
<sequence length="247" mass="27048">MMTASISPLLALLMAHLGGDFLLQGKAWARSKKTLQHRSPALYKHAGVHILLSLVALLVTQQPWGAAIAGALVIGATHLGIDIFKSHLPEHLGYFLLDQALHALVLLSVWLWLSEPWAALTALGQWLLSPETLLTLLAYLLITRPLSILIALVMRRWSAQVDNSSTLADAGARIGMLERFLVLTFVLAGEWTPIGFLLAAKSVLRFGDLREDRDRKLTEYVLLGTMLSFSLTLMLGLGLRTVLEAAS</sequence>
<keyword evidence="1" id="KW-0472">Membrane</keyword>
<protein>
    <recommendedName>
        <fullName evidence="4">DUF3307 domain-containing protein</fullName>
    </recommendedName>
</protein>
<accession>A0A1I3FW74</accession>
<keyword evidence="3" id="KW-1185">Reference proteome</keyword>
<dbReference type="RefSeq" id="WP_092850073.1">
    <property type="nucleotide sequence ID" value="NZ_FOPY01000022.1"/>
</dbReference>